<sequence>MLPSLEELNALRSVLWKYRRSCLPSHRHAECGPFESTTATTAASPASRLATNGHRYAQPERHRTGEQSLVSAHPSSSGARRMALRGCVPYPFRVSMIHWTHFPAPVGPAGPSRLPPPRADSSSGYWQIPVDEANGLAVLPASSSSVVLTRCRFPRVTALRC</sequence>
<organism evidence="1 2">
    <name type="scientific">Trichinella pseudospiralis</name>
    <name type="common">Parasitic roundworm</name>
    <dbReference type="NCBI Taxonomy" id="6337"/>
    <lineage>
        <taxon>Eukaryota</taxon>
        <taxon>Metazoa</taxon>
        <taxon>Ecdysozoa</taxon>
        <taxon>Nematoda</taxon>
        <taxon>Enoplea</taxon>
        <taxon>Dorylaimia</taxon>
        <taxon>Trichinellida</taxon>
        <taxon>Trichinellidae</taxon>
        <taxon>Trichinella</taxon>
    </lineage>
</organism>
<dbReference type="AlphaFoldDB" id="A0A0V1G3K7"/>
<evidence type="ECO:0000313" key="2">
    <source>
        <dbReference type="Proteomes" id="UP000054995"/>
    </source>
</evidence>
<reference evidence="1 2" key="1">
    <citation type="submission" date="2015-01" db="EMBL/GenBank/DDBJ databases">
        <title>Evolution of Trichinella species and genotypes.</title>
        <authorList>
            <person name="Korhonen P.K."/>
            <person name="Edoardo P."/>
            <person name="Giuseppe L.R."/>
            <person name="Gasser R.B."/>
        </authorList>
    </citation>
    <scope>NUCLEOTIDE SEQUENCE [LARGE SCALE GENOMIC DNA]</scope>
    <source>
        <strain evidence="1">ISS470</strain>
    </source>
</reference>
<keyword evidence="2" id="KW-1185">Reference proteome</keyword>
<proteinExistence type="predicted"/>
<dbReference type="EMBL" id="JYDT01000004">
    <property type="protein sequence ID" value="KRY92906.1"/>
    <property type="molecule type" value="Genomic_DNA"/>
</dbReference>
<dbReference type="Proteomes" id="UP000054995">
    <property type="component" value="Unassembled WGS sequence"/>
</dbReference>
<protein>
    <submittedName>
        <fullName evidence="1">Uncharacterized protein</fullName>
    </submittedName>
</protein>
<accession>A0A0V1G3K7</accession>
<name>A0A0V1G3K7_TRIPS</name>
<comment type="caution">
    <text evidence="1">The sequence shown here is derived from an EMBL/GenBank/DDBJ whole genome shotgun (WGS) entry which is preliminary data.</text>
</comment>
<gene>
    <name evidence="1" type="ORF">T4D_10605</name>
</gene>
<evidence type="ECO:0000313" key="1">
    <source>
        <dbReference type="EMBL" id="KRY92906.1"/>
    </source>
</evidence>